<keyword evidence="9 13" id="KW-0539">Nucleus</keyword>
<feature type="transmembrane region" description="Helical" evidence="16">
    <location>
        <begin position="1319"/>
        <end position="1345"/>
    </location>
</feature>
<feature type="compositionally biased region" description="Gly residues" evidence="15">
    <location>
        <begin position="688"/>
        <end position="698"/>
    </location>
</feature>
<dbReference type="InterPro" id="IPR048016">
    <property type="entry name" value="HMGXB4_HMG-box"/>
</dbReference>
<feature type="compositionally biased region" description="Basic and acidic residues" evidence="15">
    <location>
        <begin position="650"/>
        <end position="662"/>
    </location>
</feature>
<comment type="function">
    <text evidence="10">Plays an important role in regulating intracellular signaling events associated with erythroid terminal differentiation.</text>
</comment>
<dbReference type="Gene3D" id="1.25.40.20">
    <property type="entry name" value="Ankyrin repeat-containing domain"/>
    <property type="match status" value="2"/>
</dbReference>
<dbReference type="PANTHER" id="PTHR46584">
    <property type="entry name" value="HMG DOMAIN-CONTAINING PROTEIN 4"/>
    <property type="match status" value="1"/>
</dbReference>
<feature type="coiled-coil region" evidence="14">
    <location>
        <begin position="1207"/>
        <end position="1258"/>
    </location>
</feature>
<gene>
    <name evidence="19" type="ORF">DPX16_10993</name>
</gene>
<evidence type="ECO:0000256" key="2">
    <source>
        <dbReference type="ARBA" id="ARBA00004214"/>
    </source>
</evidence>
<evidence type="ECO:0000256" key="1">
    <source>
        <dbReference type="ARBA" id="ARBA00004123"/>
    </source>
</evidence>
<dbReference type="PROSITE" id="PS50118">
    <property type="entry name" value="HMG_BOX_2"/>
    <property type="match status" value="1"/>
</dbReference>
<dbReference type="Gene3D" id="1.10.30.10">
    <property type="entry name" value="High mobility group box domain"/>
    <property type="match status" value="1"/>
</dbReference>
<evidence type="ECO:0000256" key="10">
    <source>
        <dbReference type="ARBA" id="ARBA00037385"/>
    </source>
</evidence>
<dbReference type="CDD" id="cd21982">
    <property type="entry name" value="HMG-box_HMGXB4"/>
    <property type="match status" value="1"/>
</dbReference>
<dbReference type="Pfam" id="PF12796">
    <property type="entry name" value="Ank_2"/>
    <property type="match status" value="1"/>
</dbReference>
<dbReference type="InterPro" id="IPR025228">
    <property type="entry name" value="DUF4171"/>
</dbReference>
<comment type="caution">
    <text evidence="19">The sequence shown here is derived from an EMBL/GenBank/DDBJ whole genome shotgun (WGS) entry which is preliminary data.</text>
</comment>
<dbReference type="PROSITE" id="PS50297">
    <property type="entry name" value="ANK_REP_REGION"/>
    <property type="match status" value="2"/>
</dbReference>
<name>A0A3N0Y9S6_ANAGA</name>
<sequence>MDGSSPLVAAASDGGRSSSEGEYTVANGPAVRDTEKREDETPMEAAGAVGFSISRLDTLSALRLNRTRPSADTELRYLHLLWKPGELLQAGRSSPGKMTSSRVRRLGRARRNMGPIGRDLYAVKRLREAANSNDIDTVRRLLEDDTDPCAADDKGRTALHFSSCNGNESIVKLLLSYGADPNQRDSLGNTPLHLAACTNHVPVITTLLRGGARVDALDRAGRTPLHLARSKLNILQEGDSRSLETLRGEVTQIIQMLREYLNIMGQSEEREKLEHISNQLQNTRTREQVDEVTDLLASFTSLSIQMQNMGDSPSSSSLAALLLTPIKDGVARQLNPHPTRAAGLRALDDPSETRDTSAAARIHLSRNREALDPDEARGRGCVSAHFFKKPGLTMAFEEIKKKGMMDISGMEGEVGLVAGRSQREKRRSYKDLLREEEEIAAQVRKTSKKHHKDSDLFLLGGDSHKKKKKHLSDDYYHRDHHSSGQPPHKKKRKSSDPSLSSSHPSQSTDTAMGLLEAITSPLATGSDPTPHFYKKPSYPPHASSHSSKDRKQDSGSKSSHSYSHSRPPGSSSSKKHSSSSKSLLFHGGAGKGEPLTLCEADGLKMKLILSSKEKNEGVGTNEGFSFPVHSSSSSGVVGHHSSSSSKKGGIKKEKDKDKDKMMSKPPKKKQHSREPLPVVGKEVEVVGHYGGSYGGMGGDSSSSGGELEAGELVIDDSYTHLSKKKKKSKKSKKKKDRERDRDREKGSRERKHSKGSGGKKSCPGDQSRSHSHSHSSTNHSSSGGMYAMAPPTSSHHHQSIELMGEKKKKKEEKEREKHDKDKPKKKNTTAYQVFCKEYRVNINAEQPGLVFGELSKKLAEVWKQLPEKDKLVWRQKAQYLQHKQNKAEAMTVKRKTLTTSESKSKGSSKGVSLGAGLAPQGRSSLGMSLSPVRVPDVDPIDAAAHLQLLGESLSLIGHRLQETEGMVAVSGSLSVLLDSILCALGPLTCLTAQVPQLNGCPRNVLVQTMEGTTTQDEIHQEETEGSGSTEVGWTDPKERELRLVLLGSAGAGKSTAVDAILGSPTSESDRTGPETPVTACQKRRVTLAGRQVAVVDTPDCLCIERPAEDVRRQFSLCAALSAPGPHAFLLCVPVHRPSNLELQILETIEKVFGPEAVSKHTMVLFTRMDRLSEDVSLDEYLSTERADLLELVQKCGDRLHPLRPGVNAEEKDNVEELLIKVEEMVKETGTEFYTCPLLKEAERRVKEKEEEILRSRTERGEDDSEGIRAEAERSVDDLVVEGIADLCVSTPDDSFLRWLWDSVVGWLLWLPNMVRGSALLGSFVGLFVGGPLGGAMGATVGSVATEMGRRKNKNK</sequence>
<feature type="region of interest" description="Disordered" evidence="15">
    <location>
        <begin position="615"/>
        <end position="827"/>
    </location>
</feature>
<keyword evidence="16" id="KW-1133">Transmembrane helix</keyword>
<comment type="similarity">
    <text evidence="4">Belongs to the TRAFAC class TrmE-Era-EngA-EngB-Septin-like GTPase superfamily. AIG1/Toc34/Toc159-like paraseptin GTPase family. IAN subfamily.</text>
</comment>
<dbReference type="InterPro" id="IPR027417">
    <property type="entry name" value="P-loop_NTPase"/>
</dbReference>
<keyword evidence="8 12" id="KW-0040">ANK repeat</keyword>
<dbReference type="FunFam" id="3.40.50.300:FF:002274">
    <property type="entry name" value="Si:dkeyp-69e1.8"/>
    <property type="match status" value="1"/>
</dbReference>
<dbReference type="SUPFAM" id="SSF47095">
    <property type="entry name" value="HMG-box"/>
    <property type="match status" value="1"/>
</dbReference>
<dbReference type="FunFam" id="1.25.40.20:FF:000108">
    <property type="entry name" value="Ankyrin repeat domain-containing protein 54"/>
    <property type="match status" value="1"/>
</dbReference>
<feature type="compositionally biased region" description="Low complexity" evidence="15">
    <location>
        <begin position="496"/>
        <end position="507"/>
    </location>
</feature>
<dbReference type="GO" id="GO:0030496">
    <property type="term" value="C:midbody"/>
    <property type="evidence" value="ECO:0007669"/>
    <property type="project" value="UniProtKB-SubCell"/>
</dbReference>
<evidence type="ECO:0000256" key="6">
    <source>
        <dbReference type="ARBA" id="ARBA00022737"/>
    </source>
</evidence>
<evidence type="ECO:0000256" key="12">
    <source>
        <dbReference type="PROSITE-ProRule" id="PRU00023"/>
    </source>
</evidence>
<evidence type="ECO:0000256" key="16">
    <source>
        <dbReference type="SAM" id="Phobius"/>
    </source>
</evidence>
<dbReference type="Gene3D" id="3.40.50.300">
    <property type="entry name" value="P-loop containing nucleotide triphosphate hydrolases"/>
    <property type="match status" value="1"/>
</dbReference>
<feature type="region of interest" description="Disordered" evidence="15">
    <location>
        <begin position="1"/>
        <end position="46"/>
    </location>
</feature>
<accession>A0A3N0Y9S6</accession>
<feature type="domain" description="HMG box" evidence="17">
    <location>
        <begin position="824"/>
        <end position="892"/>
    </location>
</feature>
<feature type="compositionally biased region" description="Basic and acidic residues" evidence="15">
    <location>
        <begin position="811"/>
        <end position="822"/>
    </location>
</feature>
<dbReference type="PROSITE" id="PS50088">
    <property type="entry name" value="ANK_REPEAT"/>
    <property type="match status" value="2"/>
</dbReference>
<evidence type="ECO:0000256" key="11">
    <source>
        <dbReference type="ARBA" id="ARBA00039237"/>
    </source>
</evidence>
<organism evidence="19 20">
    <name type="scientific">Anabarilius grahami</name>
    <name type="common">Kanglang fish</name>
    <name type="synonym">Barilius grahami</name>
    <dbReference type="NCBI Taxonomy" id="495550"/>
    <lineage>
        <taxon>Eukaryota</taxon>
        <taxon>Metazoa</taxon>
        <taxon>Chordata</taxon>
        <taxon>Craniata</taxon>
        <taxon>Vertebrata</taxon>
        <taxon>Euteleostomi</taxon>
        <taxon>Actinopterygii</taxon>
        <taxon>Neopterygii</taxon>
        <taxon>Teleostei</taxon>
        <taxon>Ostariophysi</taxon>
        <taxon>Cypriniformes</taxon>
        <taxon>Xenocyprididae</taxon>
        <taxon>Xenocypridinae</taxon>
        <taxon>Xenocypridinae incertae sedis</taxon>
        <taxon>Anabarilius</taxon>
    </lineage>
</organism>
<feature type="region of interest" description="Disordered" evidence="15">
    <location>
        <begin position="895"/>
        <end position="915"/>
    </location>
</feature>
<dbReference type="InterPro" id="IPR006703">
    <property type="entry name" value="G_AIG1"/>
</dbReference>
<protein>
    <recommendedName>
        <fullName evidence="11">Ankyrin repeat domain-containing protein 54</fullName>
    </recommendedName>
</protein>
<keyword evidence="13" id="KW-0238">DNA-binding</keyword>
<evidence type="ECO:0000256" key="7">
    <source>
        <dbReference type="ARBA" id="ARBA00022741"/>
    </source>
</evidence>
<evidence type="ECO:0000256" key="4">
    <source>
        <dbReference type="ARBA" id="ARBA00008535"/>
    </source>
</evidence>
<dbReference type="FunFam" id="1.25.40.20:FF:000162">
    <property type="entry name" value="Ankyrin repeat domain-containing protein 54"/>
    <property type="match status" value="1"/>
</dbReference>
<evidence type="ECO:0000313" key="20">
    <source>
        <dbReference type="Proteomes" id="UP000281406"/>
    </source>
</evidence>
<dbReference type="InterPro" id="IPR036770">
    <property type="entry name" value="Ankyrin_rpt-contain_sf"/>
</dbReference>
<evidence type="ECO:0000256" key="5">
    <source>
        <dbReference type="ARBA" id="ARBA00022490"/>
    </source>
</evidence>
<feature type="region of interest" description="Disordered" evidence="15">
    <location>
        <begin position="442"/>
        <end position="509"/>
    </location>
</feature>
<evidence type="ECO:0000256" key="9">
    <source>
        <dbReference type="ARBA" id="ARBA00023242"/>
    </source>
</evidence>
<dbReference type="InterPro" id="IPR002110">
    <property type="entry name" value="Ankyrin_rpt"/>
</dbReference>
<feature type="repeat" description="ANK" evidence="12">
    <location>
        <begin position="154"/>
        <end position="186"/>
    </location>
</feature>
<feature type="compositionally biased region" description="Low complexity" evidence="15">
    <location>
        <begin position="622"/>
        <end position="647"/>
    </location>
</feature>
<feature type="region of interest" description="Disordered" evidence="15">
    <location>
        <begin position="521"/>
        <end position="596"/>
    </location>
</feature>
<evidence type="ECO:0000313" key="19">
    <source>
        <dbReference type="EMBL" id="ROL42937.1"/>
    </source>
</evidence>
<keyword evidence="16" id="KW-0812">Transmembrane</keyword>
<keyword evidence="5" id="KW-0963">Cytoplasm</keyword>
<dbReference type="Pfam" id="PF00023">
    <property type="entry name" value="Ank"/>
    <property type="match status" value="1"/>
</dbReference>
<feature type="compositionally biased region" description="Basic and acidic residues" evidence="15">
    <location>
        <begin position="737"/>
        <end position="747"/>
    </location>
</feature>
<keyword evidence="7" id="KW-0547">Nucleotide-binding</keyword>
<evidence type="ECO:0000259" key="17">
    <source>
        <dbReference type="PROSITE" id="PS50118"/>
    </source>
</evidence>
<evidence type="ECO:0000256" key="15">
    <source>
        <dbReference type="SAM" id="MobiDB-lite"/>
    </source>
</evidence>
<dbReference type="InterPro" id="IPR042477">
    <property type="entry name" value="HMGXB4"/>
</dbReference>
<dbReference type="PANTHER" id="PTHR46584:SF1">
    <property type="entry name" value="HMG DOMAIN-CONTAINING PROTEIN 4"/>
    <property type="match status" value="1"/>
</dbReference>
<dbReference type="Pfam" id="PF13775">
    <property type="entry name" value="DUF4171"/>
    <property type="match status" value="1"/>
</dbReference>
<dbReference type="Pfam" id="PF00505">
    <property type="entry name" value="HMG_box"/>
    <property type="match status" value="1"/>
</dbReference>
<dbReference type="Proteomes" id="UP000281406">
    <property type="component" value="Unassembled WGS sequence"/>
</dbReference>
<feature type="compositionally biased region" description="Low complexity" evidence="15">
    <location>
        <begin position="897"/>
        <end position="915"/>
    </location>
</feature>
<reference evidence="19 20" key="1">
    <citation type="submission" date="2018-10" db="EMBL/GenBank/DDBJ databases">
        <title>Genome assembly for a Yunnan-Guizhou Plateau 3E fish, Anabarilius grahami (Regan), and its evolutionary and genetic applications.</title>
        <authorList>
            <person name="Jiang W."/>
        </authorList>
    </citation>
    <scope>NUCLEOTIDE SEQUENCE [LARGE SCALE GENOMIC DNA]</scope>
    <source>
        <strain evidence="19">AG-KIZ</strain>
        <tissue evidence="19">Muscle</tissue>
    </source>
</reference>
<feature type="DNA-binding region" description="HMG box" evidence="13">
    <location>
        <begin position="824"/>
        <end position="892"/>
    </location>
</feature>
<feature type="compositionally biased region" description="Low complexity" evidence="15">
    <location>
        <begin position="699"/>
        <end position="712"/>
    </location>
</feature>
<feature type="compositionally biased region" description="Basic residues" evidence="15">
    <location>
        <begin position="721"/>
        <end position="736"/>
    </location>
</feature>
<proteinExistence type="inferred from homology"/>
<dbReference type="OrthoDB" id="496981at2759"/>
<evidence type="ECO:0000256" key="8">
    <source>
        <dbReference type="ARBA" id="ARBA00023043"/>
    </source>
</evidence>
<dbReference type="InterPro" id="IPR009071">
    <property type="entry name" value="HMG_box_dom"/>
</dbReference>
<comment type="subcellular location">
    <subcellularLocation>
        <location evidence="3">Cytoplasm</location>
    </subcellularLocation>
    <subcellularLocation>
        <location evidence="2">Midbody</location>
    </subcellularLocation>
    <subcellularLocation>
        <location evidence="1">Nucleus</location>
    </subcellularLocation>
</comment>
<feature type="repeat" description="ANK" evidence="12">
    <location>
        <begin position="187"/>
        <end position="219"/>
    </location>
</feature>
<dbReference type="GO" id="GO:0005737">
    <property type="term" value="C:cytoplasm"/>
    <property type="evidence" value="ECO:0007669"/>
    <property type="project" value="UniProtKB-SubCell"/>
</dbReference>
<dbReference type="Pfam" id="PF04548">
    <property type="entry name" value="AIG1"/>
    <property type="match status" value="1"/>
</dbReference>
<dbReference type="InterPro" id="IPR036910">
    <property type="entry name" value="HMG_box_dom_sf"/>
</dbReference>
<feature type="compositionally biased region" description="Low complexity" evidence="15">
    <location>
        <begin position="555"/>
        <end position="572"/>
    </location>
</feature>
<keyword evidence="14" id="KW-0175">Coiled coil</keyword>
<dbReference type="GO" id="GO:0005634">
    <property type="term" value="C:nucleus"/>
    <property type="evidence" value="ECO:0007669"/>
    <property type="project" value="UniProtKB-SubCell"/>
</dbReference>
<evidence type="ECO:0000256" key="14">
    <source>
        <dbReference type="SAM" id="Coils"/>
    </source>
</evidence>
<evidence type="ECO:0000256" key="13">
    <source>
        <dbReference type="PROSITE-ProRule" id="PRU00267"/>
    </source>
</evidence>
<dbReference type="SMART" id="SM00248">
    <property type="entry name" value="ANK"/>
    <property type="match status" value="3"/>
</dbReference>
<dbReference type="PROSITE" id="PS51720">
    <property type="entry name" value="G_AIG1"/>
    <property type="match status" value="1"/>
</dbReference>
<dbReference type="SUPFAM" id="SSF48403">
    <property type="entry name" value="Ankyrin repeat"/>
    <property type="match status" value="1"/>
</dbReference>
<feature type="domain" description="AIG1-type G" evidence="18">
    <location>
        <begin position="1038"/>
        <end position="1242"/>
    </location>
</feature>
<evidence type="ECO:0000259" key="18">
    <source>
        <dbReference type="PROSITE" id="PS51720"/>
    </source>
</evidence>
<keyword evidence="16" id="KW-0472">Membrane</keyword>
<dbReference type="EMBL" id="RJVU01049122">
    <property type="protein sequence ID" value="ROL42937.1"/>
    <property type="molecule type" value="Genomic_DNA"/>
</dbReference>
<dbReference type="GO" id="GO:0005525">
    <property type="term" value="F:GTP binding"/>
    <property type="evidence" value="ECO:0007669"/>
    <property type="project" value="InterPro"/>
</dbReference>
<keyword evidence="20" id="KW-1185">Reference proteome</keyword>
<keyword evidence="6" id="KW-0677">Repeat</keyword>
<evidence type="ECO:0000256" key="3">
    <source>
        <dbReference type="ARBA" id="ARBA00004496"/>
    </source>
</evidence>
<dbReference type="GO" id="GO:0003677">
    <property type="term" value="F:DNA binding"/>
    <property type="evidence" value="ECO:0007669"/>
    <property type="project" value="UniProtKB-UniRule"/>
</dbReference>
<dbReference type="SUPFAM" id="SSF52540">
    <property type="entry name" value="P-loop containing nucleoside triphosphate hydrolases"/>
    <property type="match status" value="1"/>
</dbReference>
<dbReference type="SMART" id="SM00398">
    <property type="entry name" value="HMG"/>
    <property type="match status" value="1"/>
</dbReference>